<evidence type="ECO:0000313" key="2">
    <source>
        <dbReference type="Proteomes" id="UP000034595"/>
    </source>
</evidence>
<sequence>MDKTILERIWQKIWNYEDLTLAEVCLAGFNNNTIEALSWDERNKKTRVLCPREDCKGYLQLRESKNDWGPYIGCTNTEKCTFHITLKKLKEKSRLHPECPCCKCYIVPPTAETDNIL</sequence>
<evidence type="ECO:0000313" key="1">
    <source>
        <dbReference type="EMBL" id="KKT81329.1"/>
    </source>
</evidence>
<proteinExistence type="predicted"/>
<organism evidence="1 2">
    <name type="scientific">Candidatus Azambacteria bacterium GW2011_GWA1_44_9</name>
    <dbReference type="NCBI Taxonomy" id="1618610"/>
    <lineage>
        <taxon>Bacteria</taxon>
        <taxon>Candidatus Azamiibacteriota</taxon>
    </lineage>
</organism>
<reference evidence="1 2" key="1">
    <citation type="journal article" date="2015" name="Nature">
        <title>rRNA introns, odd ribosomes, and small enigmatic genomes across a large radiation of phyla.</title>
        <authorList>
            <person name="Brown C.T."/>
            <person name="Hug L.A."/>
            <person name="Thomas B.C."/>
            <person name="Sharon I."/>
            <person name="Castelle C.J."/>
            <person name="Singh A."/>
            <person name="Wilkins M.J."/>
            <person name="Williams K.H."/>
            <person name="Banfield J.F."/>
        </authorList>
    </citation>
    <scope>NUCLEOTIDE SEQUENCE [LARGE SCALE GENOMIC DNA]</scope>
</reference>
<dbReference type="AlphaFoldDB" id="A0A0G1NAU4"/>
<protein>
    <recommendedName>
        <fullName evidence="3">DNA topoisomerase type IA zn finger domain-containing protein</fullName>
    </recommendedName>
</protein>
<accession>A0A0G1NAU4</accession>
<evidence type="ECO:0008006" key="3">
    <source>
        <dbReference type="Google" id="ProtNLM"/>
    </source>
</evidence>
<dbReference type="EMBL" id="LCJQ01000012">
    <property type="protein sequence ID" value="KKT81329.1"/>
    <property type="molecule type" value="Genomic_DNA"/>
</dbReference>
<gene>
    <name evidence="1" type="ORF">UW78_C0012G0006</name>
</gene>
<comment type="caution">
    <text evidence="1">The sequence shown here is derived from an EMBL/GenBank/DDBJ whole genome shotgun (WGS) entry which is preliminary data.</text>
</comment>
<name>A0A0G1NAU4_9BACT</name>
<dbReference type="Proteomes" id="UP000034595">
    <property type="component" value="Unassembled WGS sequence"/>
</dbReference>